<accession>A0A518HST1</accession>
<proteinExistence type="predicted"/>
<keyword evidence="2" id="KW-1185">Reference proteome</keyword>
<protein>
    <submittedName>
        <fullName evidence="1">Uncharacterized protein</fullName>
    </submittedName>
</protein>
<name>A0A518HST1_9BACT</name>
<gene>
    <name evidence="1" type="ORF">Enr13x_37690</name>
</gene>
<dbReference type="KEGG" id="snep:Enr13x_37690"/>
<dbReference type="EMBL" id="CP037423">
    <property type="protein sequence ID" value="QDV43909.1"/>
    <property type="molecule type" value="Genomic_DNA"/>
</dbReference>
<dbReference type="Proteomes" id="UP000319004">
    <property type="component" value="Chromosome"/>
</dbReference>
<sequence>MMGQIENLLGCWSMSFVHHTDQSFRTNLTERIAKFKQNIGVGTVLWLIARRYGHECQIGNHSV</sequence>
<evidence type="ECO:0000313" key="2">
    <source>
        <dbReference type="Proteomes" id="UP000319004"/>
    </source>
</evidence>
<organism evidence="1 2">
    <name type="scientific">Stieleria neptunia</name>
    <dbReference type="NCBI Taxonomy" id="2527979"/>
    <lineage>
        <taxon>Bacteria</taxon>
        <taxon>Pseudomonadati</taxon>
        <taxon>Planctomycetota</taxon>
        <taxon>Planctomycetia</taxon>
        <taxon>Pirellulales</taxon>
        <taxon>Pirellulaceae</taxon>
        <taxon>Stieleria</taxon>
    </lineage>
</organism>
<reference evidence="1 2" key="1">
    <citation type="submission" date="2019-03" db="EMBL/GenBank/DDBJ databases">
        <title>Deep-cultivation of Planctomycetes and their phenomic and genomic characterization uncovers novel biology.</title>
        <authorList>
            <person name="Wiegand S."/>
            <person name="Jogler M."/>
            <person name="Boedeker C."/>
            <person name="Pinto D."/>
            <person name="Vollmers J."/>
            <person name="Rivas-Marin E."/>
            <person name="Kohn T."/>
            <person name="Peeters S.H."/>
            <person name="Heuer A."/>
            <person name="Rast P."/>
            <person name="Oberbeckmann S."/>
            <person name="Bunk B."/>
            <person name="Jeske O."/>
            <person name="Meyerdierks A."/>
            <person name="Storesund J.E."/>
            <person name="Kallscheuer N."/>
            <person name="Luecker S."/>
            <person name="Lage O.M."/>
            <person name="Pohl T."/>
            <person name="Merkel B.J."/>
            <person name="Hornburger P."/>
            <person name="Mueller R.-W."/>
            <person name="Bruemmer F."/>
            <person name="Labrenz M."/>
            <person name="Spormann A.M."/>
            <person name="Op den Camp H."/>
            <person name="Overmann J."/>
            <person name="Amann R."/>
            <person name="Jetten M.S.M."/>
            <person name="Mascher T."/>
            <person name="Medema M.H."/>
            <person name="Devos D.P."/>
            <person name="Kaster A.-K."/>
            <person name="Ovreas L."/>
            <person name="Rohde M."/>
            <person name="Galperin M.Y."/>
            <person name="Jogler C."/>
        </authorList>
    </citation>
    <scope>NUCLEOTIDE SEQUENCE [LARGE SCALE GENOMIC DNA]</scope>
    <source>
        <strain evidence="1 2">Enr13</strain>
    </source>
</reference>
<evidence type="ECO:0000313" key="1">
    <source>
        <dbReference type="EMBL" id="QDV43909.1"/>
    </source>
</evidence>
<dbReference type="AlphaFoldDB" id="A0A518HST1"/>